<evidence type="ECO:0000256" key="5">
    <source>
        <dbReference type="SAM" id="Phobius"/>
    </source>
</evidence>
<comment type="subcellular location">
    <subcellularLocation>
        <location evidence="1">Membrane</location>
        <topology evidence="1">Multi-pass membrane protein</topology>
    </subcellularLocation>
</comment>
<feature type="transmembrane region" description="Helical" evidence="5">
    <location>
        <begin position="254"/>
        <end position="273"/>
    </location>
</feature>
<feature type="transmembrane region" description="Helical" evidence="5">
    <location>
        <begin position="331"/>
        <end position="352"/>
    </location>
</feature>
<dbReference type="GO" id="GO:0016020">
    <property type="term" value="C:membrane"/>
    <property type="evidence" value="ECO:0007669"/>
    <property type="project" value="UniProtKB-SubCell"/>
</dbReference>
<dbReference type="Proteomes" id="UP000504638">
    <property type="component" value="Unplaced"/>
</dbReference>
<dbReference type="InterPro" id="IPR049680">
    <property type="entry name" value="FLVCR1-2_SLC49-like"/>
</dbReference>
<dbReference type="Pfam" id="PF07690">
    <property type="entry name" value="MFS_1"/>
    <property type="match status" value="1"/>
</dbReference>
<dbReference type="PANTHER" id="PTHR10924">
    <property type="entry name" value="MAJOR FACILITATOR SUPERFAMILY PROTEIN-RELATED"/>
    <property type="match status" value="1"/>
</dbReference>
<reference evidence="6 8" key="1">
    <citation type="submission" date="2020-01" db="EMBL/GenBank/DDBJ databases">
        <authorList>
            <consortium name="DOE Joint Genome Institute"/>
            <person name="Haridas S."/>
            <person name="Albert R."/>
            <person name="Binder M."/>
            <person name="Bloem J."/>
            <person name="Labutti K."/>
            <person name="Salamov A."/>
            <person name="Andreopoulos B."/>
            <person name="Baker S.E."/>
            <person name="Barry K."/>
            <person name="Bills G."/>
            <person name="Bluhm B.H."/>
            <person name="Cannon C."/>
            <person name="Castanera R."/>
            <person name="Culley D.E."/>
            <person name="Daum C."/>
            <person name="Ezra D."/>
            <person name="Gonzalez J.B."/>
            <person name="Henrissat B."/>
            <person name="Kuo A."/>
            <person name="Liang C."/>
            <person name="Lipzen A."/>
            <person name="Lutzoni F."/>
            <person name="Magnuson J."/>
            <person name="Mondo S."/>
            <person name="Nolan M."/>
            <person name="Ohm R."/>
            <person name="Pangilinan J."/>
            <person name="Park H.-J."/>
            <person name="Ramirez L."/>
            <person name="Alfaro M."/>
            <person name="Sun H."/>
            <person name="Tritt A."/>
            <person name="Yoshinaga Y."/>
            <person name="Zwiers L.-H."/>
            <person name="Turgeon B.G."/>
            <person name="Goodwin S.B."/>
            <person name="Spatafora J.W."/>
            <person name="Crous P.W."/>
            <person name="Grigoriev I.V."/>
        </authorList>
    </citation>
    <scope>NUCLEOTIDE SEQUENCE</scope>
    <source>
        <strain evidence="6 8">CBS 781.70</strain>
    </source>
</reference>
<feature type="transmembrane region" description="Helical" evidence="5">
    <location>
        <begin position="79"/>
        <end position="100"/>
    </location>
</feature>
<keyword evidence="4 5" id="KW-0472">Membrane</keyword>
<feature type="transmembrane region" description="Helical" evidence="5">
    <location>
        <begin position="198"/>
        <end position="218"/>
    </location>
</feature>
<evidence type="ECO:0000313" key="8">
    <source>
        <dbReference type="RefSeq" id="XP_033535435.1"/>
    </source>
</evidence>
<name>A0A6G1G6Z7_9PEZI</name>
<dbReference type="Gene3D" id="1.20.1250.20">
    <property type="entry name" value="MFS general substrate transporter like domains"/>
    <property type="match status" value="1"/>
</dbReference>
<feature type="transmembrane region" description="Helical" evidence="5">
    <location>
        <begin position="41"/>
        <end position="59"/>
    </location>
</feature>
<organism evidence="6">
    <name type="scientific">Eremomyces bilateralis CBS 781.70</name>
    <dbReference type="NCBI Taxonomy" id="1392243"/>
    <lineage>
        <taxon>Eukaryota</taxon>
        <taxon>Fungi</taxon>
        <taxon>Dikarya</taxon>
        <taxon>Ascomycota</taxon>
        <taxon>Pezizomycotina</taxon>
        <taxon>Dothideomycetes</taxon>
        <taxon>Dothideomycetes incertae sedis</taxon>
        <taxon>Eremomycetales</taxon>
        <taxon>Eremomycetaceae</taxon>
        <taxon>Eremomyces</taxon>
    </lineage>
</organism>
<evidence type="ECO:0000256" key="1">
    <source>
        <dbReference type="ARBA" id="ARBA00004141"/>
    </source>
</evidence>
<gene>
    <name evidence="6 8" type="ORF">P152DRAFT_457172</name>
</gene>
<evidence type="ECO:0000313" key="6">
    <source>
        <dbReference type="EMBL" id="KAF1813804.1"/>
    </source>
</evidence>
<evidence type="ECO:0000256" key="4">
    <source>
        <dbReference type="ARBA" id="ARBA00023136"/>
    </source>
</evidence>
<feature type="transmembrane region" description="Helical" evidence="5">
    <location>
        <begin position="224"/>
        <end position="242"/>
    </location>
</feature>
<dbReference type="InterPro" id="IPR036259">
    <property type="entry name" value="MFS_trans_sf"/>
</dbReference>
<dbReference type="PANTHER" id="PTHR10924:SF6">
    <property type="entry name" value="SOLUTE CARRIER FAMILY 49 MEMBER A3"/>
    <property type="match status" value="1"/>
</dbReference>
<reference evidence="8" key="2">
    <citation type="submission" date="2020-04" db="EMBL/GenBank/DDBJ databases">
        <authorList>
            <consortium name="NCBI Genome Project"/>
        </authorList>
    </citation>
    <scope>NUCLEOTIDE SEQUENCE</scope>
    <source>
        <strain evidence="8">CBS 781.70</strain>
    </source>
</reference>
<evidence type="ECO:0000313" key="7">
    <source>
        <dbReference type="Proteomes" id="UP000504638"/>
    </source>
</evidence>
<dbReference type="EMBL" id="ML975154">
    <property type="protein sequence ID" value="KAF1813804.1"/>
    <property type="molecule type" value="Genomic_DNA"/>
</dbReference>
<dbReference type="AlphaFoldDB" id="A0A6G1G6Z7"/>
<reference evidence="8" key="3">
    <citation type="submission" date="2025-04" db="UniProtKB">
        <authorList>
            <consortium name="RefSeq"/>
        </authorList>
    </citation>
    <scope>IDENTIFICATION</scope>
    <source>
        <strain evidence="8">CBS 781.70</strain>
    </source>
</reference>
<sequence length="376" mass="40134">MTPVVVLALHRGPKDSLMVASVLTLLGNWIRYAGAKANGGTFGAVMFGQILVGFAQPFVLAAPTRYSDLWFSDKGRVSATAVATLANPFGGAIGQLISPLWAEKPEDVPNMVLYVAVISSVICIPSFFIPATPPTPPSASSALPKPSIRKSLVELRSNTSFYLLFTAFTIYLSFFNALSSLLNQILYPYAYTEEQAGLCGAVLIIVGLVAAAATSPIIDRTHTFLLPIKILVPIIASSYLAFTWMPQTRAISGPYVVAALLGGSSFTLVPIVLEYLVEITWPASPEVSSTICWAGGQLFGGIFIIIMGALKDLDGTPGDTAERGDRPPGNMYNALVFQTVLTCVIMPVPLLLGVRSLGLDKGRVSRRYSVDEPRGT</sequence>
<keyword evidence="7" id="KW-1185">Reference proteome</keyword>
<dbReference type="SUPFAM" id="SSF103473">
    <property type="entry name" value="MFS general substrate transporter"/>
    <property type="match status" value="1"/>
</dbReference>
<dbReference type="GO" id="GO:0022857">
    <property type="term" value="F:transmembrane transporter activity"/>
    <property type="evidence" value="ECO:0007669"/>
    <property type="project" value="InterPro"/>
</dbReference>
<keyword evidence="2 5" id="KW-0812">Transmembrane</keyword>
<feature type="transmembrane region" description="Helical" evidence="5">
    <location>
        <begin position="16"/>
        <end position="34"/>
    </location>
</feature>
<dbReference type="RefSeq" id="XP_033535435.1">
    <property type="nucleotide sequence ID" value="XM_033679174.1"/>
</dbReference>
<feature type="transmembrane region" description="Helical" evidence="5">
    <location>
        <begin position="112"/>
        <end position="131"/>
    </location>
</feature>
<proteinExistence type="predicted"/>
<feature type="transmembrane region" description="Helical" evidence="5">
    <location>
        <begin position="161"/>
        <end position="186"/>
    </location>
</feature>
<keyword evidence="3 5" id="KW-1133">Transmembrane helix</keyword>
<evidence type="ECO:0000256" key="3">
    <source>
        <dbReference type="ARBA" id="ARBA00022989"/>
    </source>
</evidence>
<accession>A0A6G1G6Z7</accession>
<dbReference type="OrthoDB" id="422206at2759"/>
<dbReference type="GeneID" id="54419744"/>
<evidence type="ECO:0000256" key="2">
    <source>
        <dbReference type="ARBA" id="ARBA00022692"/>
    </source>
</evidence>
<dbReference type="InterPro" id="IPR011701">
    <property type="entry name" value="MFS"/>
</dbReference>
<feature type="transmembrane region" description="Helical" evidence="5">
    <location>
        <begin position="293"/>
        <end position="310"/>
    </location>
</feature>
<protein>
    <submittedName>
        <fullName evidence="6 8">MFS general substrate transporter</fullName>
    </submittedName>
</protein>